<dbReference type="EMBL" id="CM001377">
    <property type="protein sequence ID" value="EHM09375.1"/>
    <property type="molecule type" value="Genomic_DNA"/>
</dbReference>
<dbReference type="InterPro" id="IPR007161">
    <property type="entry name" value="DUF364"/>
</dbReference>
<accession>H0UNG8</accession>
<dbReference type="Proteomes" id="UP000005730">
    <property type="component" value="Chromosome"/>
</dbReference>
<protein>
    <recommendedName>
        <fullName evidence="1">Putative heavy-metal chelation domain-containing protein</fullName>
    </recommendedName>
</protein>
<name>H0UNG8_9BACT</name>
<evidence type="ECO:0000313" key="3">
    <source>
        <dbReference type="Proteomes" id="UP000005730"/>
    </source>
</evidence>
<dbReference type="Gene3D" id="3.40.50.11590">
    <property type="match status" value="1"/>
</dbReference>
<gene>
    <name evidence="2" type="ORF">TheveDRAFT_0191</name>
</gene>
<dbReference type="eggNOG" id="COG2014">
    <property type="taxonomic scope" value="Bacteria"/>
</dbReference>
<feature type="domain" description="Putative heavy-metal chelation" evidence="1">
    <location>
        <begin position="131"/>
        <end position="228"/>
    </location>
</feature>
<dbReference type="SUPFAM" id="SSF159713">
    <property type="entry name" value="Dhaf3308-like"/>
    <property type="match status" value="1"/>
</dbReference>
<reference evidence="2 3" key="1">
    <citation type="submission" date="2011-10" db="EMBL/GenBank/DDBJ databases">
        <title>The Noncontiguous Finished genome of Thermanaerovibrio velox DSM 12556.</title>
        <authorList>
            <consortium name="US DOE Joint Genome Institute (JGI-PGF)"/>
            <person name="Lucas S."/>
            <person name="Copeland A."/>
            <person name="Lapidus A."/>
            <person name="Glavina del Rio T."/>
            <person name="Dalin E."/>
            <person name="Tice H."/>
            <person name="Bruce D."/>
            <person name="Goodwin L."/>
            <person name="Pitluck S."/>
            <person name="Peters L."/>
            <person name="Mikhailova N."/>
            <person name="Teshima H."/>
            <person name="Kyrpides N."/>
            <person name="Mavromatis K."/>
            <person name="Ivanova N."/>
            <person name="Markowitz V."/>
            <person name="Cheng J.-F."/>
            <person name="Hugenholtz P."/>
            <person name="Woyke T."/>
            <person name="Wu D."/>
            <person name="Spring S."/>
            <person name="Brambilla E.-M."/>
            <person name="Klenk H.-P."/>
            <person name="Eisen J.A."/>
        </authorList>
    </citation>
    <scope>NUCLEOTIDE SEQUENCE [LARGE SCALE GENOMIC DNA]</scope>
    <source>
        <strain evidence="2 3">DSM 12556</strain>
    </source>
</reference>
<evidence type="ECO:0000313" key="2">
    <source>
        <dbReference type="EMBL" id="EHM09375.1"/>
    </source>
</evidence>
<evidence type="ECO:0000259" key="1">
    <source>
        <dbReference type="Pfam" id="PF04016"/>
    </source>
</evidence>
<dbReference type="OrthoDB" id="3596at2"/>
<dbReference type="Pfam" id="PF04016">
    <property type="entry name" value="DUF364"/>
    <property type="match status" value="1"/>
</dbReference>
<keyword evidence="3" id="KW-1185">Reference proteome</keyword>
<dbReference type="HOGENOM" id="CLU_1136483_0_0_0"/>
<sequence length="245" mass="26194">MLEEVLRRAMDLAWGRIGEDTPVTVRVLTPKEAIGDAEWDFPLLRGKERLLEADVLGARGQAFSPFARDFQGTVGELLALDSSDPFARALKVAFANGVVRLMGMEERTVHCRDGAPTKCALEFKARLAERAGHDGNVVVVGLQPAILWGAVEALGAHRVKVLDLQRENIGLEVHGVTVLDGSSELEAALEGARVALVTGSSFANGTFEGISDACRLAGCDVILYGTTGAALSALMGVERWCFFGE</sequence>
<dbReference type="STRING" id="926567.TheveDRAFT_0191"/>
<dbReference type="AlphaFoldDB" id="H0UNG8"/>
<organism evidence="2 3">
    <name type="scientific">Thermanaerovibrio velox DSM 12556</name>
    <dbReference type="NCBI Taxonomy" id="926567"/>
    <lineage>
        <taxon>Bacteria</taxon>
        <taxon>Thermotogati</taxon>
        <taxon>Synergistota</taxon>
        <taxon>Synergistia</taxon>
        <taxon>Synergistales</taxon>
        <taxon>Synergistaceae</taxon>
        <taxon>Thermanaerovibrio</taxon>
    </lineage>
</organism>
<proteinExistence type="predicted"/>
<dbReference type="RefSeq" id="WP_006582868.1">
    <property type="nucleotide sequence ID" value="NZ_CM001377.1"/>
</dbReference>